<organism evidence="1 3">
    <name type="scientific">Prunus armeniaca</name>
    <name type="common">Apricot</name>
    <name type="synonym">Armeniaca vulgaris</name>
    <dbReference type="NCBI Taxonomy" id="36596"/>
    <lineage>
        <taxon>Eukaryota</taxon>
        <taxon>Viridiplantae</taxon>
        <taxon>Streptophyta</taxon>
        <taxon>Embryophyta</taxon>
        <taxon>Tracheophyta</taxon>
        <taxon>Spermatophyta</taxon>
        <taxon>Magnoliopsida</taxon>
        <taxon>eudicotyledons</taxon>
        <taxon>Gunneridae</taxon>
        <taxon>Pentapetalae</taxon>
        <taxon>rosids</taxon>
        <taxon>fabids</taxon>
        <taxon>Rosales</taxon>
        <taxon>Rosaceae</taxon>
        <taxon>Amygdaloideae</taxon>
        <taxon>Amygdaleae</taxon>
        <taxon>Prunus</taxon>
    </lineage>
</organism>
<evidence type="ECO:0000313" key="4">
    <source>
        <dbReference type="Proteomes" id="UP000507245"/>
    </source>
</evidence>
<sequence length="87" mass="9192">MQREVIWPRKESQDNDTPPIPKIRGCAVVGPKCGSLGNSCGGLGGLVVLCSRGSCARGRRGGPRWSEKLLNGSDNAGRIWASIVVVC</sequence>
<dbReference type="Proteomes" id="UP000507222">
    <property type="component" value="Unassembled WGS sequence"/>
</dbReference>
<protein>
    <submittedName>
        <fullName evidence="1">Uncharacterized protein</fullName>
    </submittedName>
</protein>
<name>A0A6J5UQB5_PRUAR</name>
<keyword evidence="4" id="KW-1185">Reference proteome</keyword>
<dbReference type="EMBL" id="CAEKDK010000005">
    <property type="protein sequence ID" value="CAB4278786.1"/>
    <property type="molecule type" value="Genomic_DNA"/>
</dbReference>
<gene>
    <name evidence="1" type="ORF">CURHAP_LOCUS30606</name>
    <name evidence="2" type="ORF">ORAREDHAP_LOCUS30266</name>
</gene>
<evidence type="ECO:0000313" key="1">
    <source>
        <dbReference type="EMBL" id="CAB4278786.1"/>
    </source>
</evidence>
<reference evidence="4" key="1">
    <citation type="journal article" date="2020" name="Genome Biol.">
        <title>Gamete binning: chromosome-level and haplotype-resolved genome assembly enabled by high-throughput single-cell sequencing of gamete genomes.</title>
        <authorList>
            <person name="Campoy J.A."/>
            <person name="Sun H."/>
            <person name="Goel M."/>
            <person name="Jiao W.-B."/>
            <person name="Folz-Donahue K."/>
            <person name="Wang N."/>
            <person name="Rubio M."/>
            <person name="Liu C."/>
            <person name="Kukat C."/>
            <person name="Ruiz D."/>
            <person name="Huettel B."/>
            <person name="Schneeberger K."/>
        </authorList>
    </citation>
    <scope>NUCLEOTIDE SEQUENCE [LARGE SCALE GENOMIC DNA]</scope>
    <source>
        <strain evidence="4">cv. Rojo Pasion</strain>
    </source>
</reference>
<reference evidence="1 3" key="2">
    <citation type="submission" date="2020-05" db="EMBL/GenBank/DDBJ databases">
        <authorList>
            <person name="Campoy J."/>
            <person name="Schneeberger K."/>
            <person name="Spophaly S."/>
        </authorList>
    </citation>
    <scope>NUCLEOTIDE SEQUENCE [LARGE SCALE GENOMIC DNA]</scope>
    <source>
        <strain evidence="1">PruArmRojPasFocal</strain>
    </source>
</reference>
<dbReference type="EMBL" id="CAEKKB010000005">
    <property type="protein sequence ID" value="CAB4309233.1"/>
    <property type="molecule type" value="Genomic_DNA"/>
</dbReference>
<accession>A0A6J5UQB5</accession>
<proteinExistence type="predicted"/>
<evidence type="ECO:0000313" key="2">
    <source>
        <dbReference type="EMBL" id="CAB4309233.1"/>
    </source>
</evidence>
<dbReference type="Proteomes" id="UP000507245">
    <property type="component" value="Unassembled WGS sequence"/>
</dbReference>
<dbReference type="AlphaFoldDB" id="A0A6J5UQB5"/>
<evidence type="ECO:0000313" key="3">
    <source>
        <dbReference type="Proteomes" id="UP000507222"/>
    </source>
</evidence>